<proteinExistence type="predicted"/>
<reference evidence="2" key="1">
    <citation type="submission" date="2022-09" db="EMBL/GenBank/DDBJ databases">
        <title>Bacterial diversity in gut of crayfish and pufferfish.</title>
        <authorList>
            <person name="Huang Y."/>
        </authorList>
    </citation>
    <scope>NUCLEOTIDE SEQUENCE</scope>
    <source>
        <strain evidence="2">PR12</strain>
    </source>
</reference>
<keyword evidence="3" id="KW-1185">Reference proteome</keyword>
<feature type="compositionally biased region" description="Low complexity" evidence="1">
    <location>
        <begin position="65"/>
        <end position="95"/>
    </location>
</feature>
<dbReference type="Proteomes" id="UP001058290">
    <property type="component" value="Chromosome"/>
</dbReference>
<evidence type="ECO:0000313" key="2">
    <source>
        <dbReference type="EMBL" id="UXC20204.1"/>
    </source>
</evidence>
<evidence type="ECO:0000313" key="3">
    <source>
        <dbReference type="Proteomes" id="UP001058290"/>
    </source>
</evidence>
<dbReference type="Pfam" id="PF06676">
    <property type="entry name" value="DUF1178"/>
    <property type="match status" value="1"/>
</dbReference>
<protein>
    <submittedName>
        <fullName evidence="2">DUF1178 family protein</fullName>
    </submittedName>
</protein>
<name>A0ABY6A5N9_9BURK</name>
<sequence>MKVFNLRCPLGHIFEGWFASDAAFEQQQSQGWLSCPMCNSHEIVKGLSAPHLARKSNSLAPAAPAAPASAAAAPARPGSAPASSSPSRASPTPLSDAQRLQQAWLELSRQIVANTDDVGSGFADLARQMHEGEVAARPIRGTATPEEQRALVDEGIDVLPLLLPEASKHRLQ</sequence>
<dbReference type="RefSeq" id="WP_182342869.1">
    <property type="nucleotide sequence ID" value="NZ_CP104377.1"/>
</dbReference>
<evidence type="ECO:0000256" key="1">
    <source>
        <dbReference type="SAM" id="MobiDB-lite"/>
    </source>
</evidence>
<dbReference type="PIRSF" id="PIRSF032131">
    <property type="entry name" value="UCP032131"/>
    <property type="match status" value="1"/>
</dbReference>
<dbReference type="EMBL" id="CP104377">
    <property type="protein sequence ID" value="UXC20204.1"/>
    <property type="molecule type" value="Genomic_DNA"/>
</dbReference>
<accession>A0ABY6A5N9</accession>
<feature type="region of interest" description="Disordered" evidence="1">
    <location>
        <begin position="65"/>
        <end position="98"/>
    </location>
</feature>
<dbReference type="InterPro" id="IPR009562">
    <property type="entry name" value="DUF1178"/>
</dbReference>
<organism evidence="2 3">
    <name type="scientific">Comamonas squillarum</name>
    <dbReference type="NCBI Taxonomy" id="2977320"/>
    <lineage>
        <taxon>Bacteria</taxon>
        <taxon>Pseudomonadati</taxon>
        <taxon>Pseudomonadota</taxon>
        <taxon>Betaproteobacteria</taxon>
        <taxon>Burkholderiales</taxon>
        <taxon>Comamonadaceae</taxon>
        <taxon>Comamonas</taxon>
    </lineage>
</organism>
<gene>
    <name evidence="2" type="ORF">N4T19_08880</name>
</gene>